<evidence type="ECO:0000313" key="11">
    <source>
        <dbReference type="Proteomes" id="UP000014009"/>
    </source>
</evidence>
<feature type="domain" description="ABC transmembrane type-1" evidence="9">
    <location>
        <begin position="365"/>
        <end position="564"/>
    </location>
</feature>
<evidence type="ECO:0000259" key="9">
    <source>
        <dbReference type="PROSITE" id="PS50928"/>
    </source>
</evidence>
<feature type="transmembrane region" description="Helical" evidence="8">
    <location>
        <begin position="485"/>
        <end position="505"/>
    </location>
</feature>
<evidence type="ECO:0000256" key="5">
    <source>
        <dbReference type="ARBA" id="ARBA00022692"/>
    </source>
</evidence>
<dbReference type="PANTHER" id="PTHR43357">
    <property type="entry name" value="INNER MEMBRANE ABC TRANSPORTER PERMEASE PROTEIN YDCV"/>
    <property type="match status" value="1"/>
</dbReference>
<dbReference type="Gene3D" id="1.10.3720.10">
    <property type="entry name" value="MetI-like"/>
    <property type="match status" value="2"/>
</dbReference>
<dbReference type="CDD" id="cd06261">
    <property type="entry name" value="TM_PBP2"/>
    <property type="match status" value="2"/>
</dbReference>
<gene>
    <name evidence="10" type="ORF">IGM_05939</name>
</gene>
<organism evidence="10 11">
    <name type="scientific">Bacillus cereus HuB4-4</name>
    <dbReference type="NCBI Taxonomy" id="1053211"/>
    <lineage>
        <taxon>Bacteria</taxon>
        <taxon>Bacillati</taxon>
        <taxon>Bacillota</taxon>
        <taxon>Bacilli</taxon>
        <taxon>Bacillales</taxon>
        <taxon>Bacillaceae</taxon>
        <taxon>Bacillus</taxon>
        <taxon>Bacillus cereus group</taxon>
    </lineage>
</organism>
<name>A0A9W5QP56_BACCE</name>
<dbReference type="Proteomes" id="UP000014009">
    <property type="component" value="Unassembled WGS sequence"/>
</dbReference>
<evidence type="ECO:0000256" key="4">
    <source>
        <dbReference type="ARBA" id="ARBA00022519"/>
    </source>
</evidence>
<evidence type="ECO:0000256" key="6">
    <source>
        <dbReference type="ARBA" id="ARBA00022989"/>
    </source>
</evidence>
<keyword evidence="7 8" id="KW-0472">Membrane</keyword>
<comment type="subcellular location">
    <subcellularLocation>
        <location evidence="1">Cell inner membrane</location>
        <topology evidence="1">Multi-pass membrane protein</topology>
    </subcellularLocation>
    <subcellularLocation>
        <location evidence="8">Cell membrane</location>
        <topology evidence="8">Multi-pass membrane protein</topology>
    </subcellularLocation>
</comment>
<feature type="transmembrane region" description="Helical" evidence="8">
    <location>
        <begin position="544"/>
        <end position="565"/>
    </location>
</feature>
<evidence type="ECO:0000313" key="10">
    <source>
        <dbReference type="EMBL" id="EOP80242.1"/>
    </source>
</evidence>
<accession>A0A9W5QP56</accession>
<dbReference type="SUPFAM" id="SSF161098">
    <property type="entry name" value="MetI-like"/>
    <property type="match status" value="2"/>
</dbReference>
<dbReference type="InterPro" id="IPR035906">
    <property type="entry name" value="MetI-like_sf"/>
</dbReference>
<dbReference type="InterPro" id="IPR000515">
    <property type="entry name" value="MetI-like"/>
</dbReference>
<dbReference type="AlphaFoldDB" id="A0A9W5QP56"/>
<feature type="transmembrane region" description="Helical" evidence="8">
    <location>
        <begin position="370"/>
        <end position="391"/>
    </location>
</feature>
<comment type="caution">
    <text evidence="10">The sequence shown here is derived from an EMBL/GenBank/DDBJ whole genome shotgun (WGS) entry which is preliminary data.</text>
</comment>
<feature type="transmembrane region" description="Helical" evidence="8">
    <location>
        <begin position="256"/>
        <end position="278"/>
    </location>
</feature>
<dbReference type="PANTHER" id="PTHR43357:SF4">
    <property type="entry name" value="INNER MEMBRANE ABC TRANSPORTER PERMEASE PROTEIN YDCV"/>
    <property type="match status" value="1"/>
</dbReference>
<protein>
    <recommendedName>
        <fullName evidence="9">ABC transmembrane type-1 domain-containing protein</fullName>
    </recommendedName>
</protein>
<evidence type="ECO:0000256" key="7">
    <source>
        <dbReference type="ARBA" id="ARBA00023136"/>
    </source>
</evidence>
<evidence type="ECO:0000256" key="8">
    <source>
        <dbReference type="RuleBase" id="RU363032"/>
    </source>
</evidence>
<dbReference type="Pfam" id="PF00528">
    <property type="entry name" value="BPD_transp_1"/>
    <property type="match status" value="2"/>
</dbReference>
<keyword evidence="4" id="KW-0997">Cell inner membrane</keyword>
<feature type="transmembrane region" description="Helical" evidence="8">
    <location>
        <begin position="303"/>
        <end position="331"/>
    </location>
</feature>
<dbReference type="GO" id="GO:0055085">
    <property type="term" value="P:transmembrane transport"/>
    <property type="evidence" value="ECO:0007669"/>
    <property type="project" value="InterPro"/>
</dbReference>
<evidence type="ECO:0000256" key="3">
    <source>
        <dbReference type="ARBA" id="ARBA00022475"/>
    </source>
</evidence>
<evidence type="ECO:0000256" key="2">
    <source>
        <dbReference type="ARBA" id="ARBA00022448"/>
    </source>
</evidence>
<feature type="transmembrane region" description="Helical" evidence="8">
    <location>
        <begin position="74"/>
        <end position="98"/>
    </location>
</feature>
<feature type="transmembrane region" description="Helical" evidence="8">
    <location>
        <begin position="16"/>
        <end position="36"/>
    </location>
</feature>
<proteinExistence type="inferred from homology"/>
<dbReference type="EMBL" id="AHEF01000097">
    <property type="protein sequence ID" value="EOP80242.1"/>
    <property type="molecule type" value="Genomic_DNA"/>
</dbReference>
<keyword evidence="6 8" id="KW-1133">Transmembrane helix</keyword>
<feature type="transmembrane region" description="Helical" evidence="8">
    <location>
        <begin position="403"/>
        <end position="424"/>
    </location>
</feature>
<comment type="similarity">
    <text evidence="8">Belongs to the binding-protein-dependent transport system permease family.</text>
</comment>
<dbReference type="PROSITE" id="PS50928">
    <property type="entry name" value="ABC_TM1"/>
    <property type="match status" value="2"/>
</dbReference>
<dbReference type="RefSeq" id="WP_000976697.1">
    <property type="nucleotide sequence ID" value="NZ_KB976545.1"/>
</dbReference>
<keyword evidence="2 8" id="KW-0813">Transport</keyword>
<reference evidence="10 11" key="1">
    <citation type="submission" date="2012-12" db="EMBL/GenBank/DDBJ databases">
        <title>The Genome Sequence of Bacillus cereus HuB4-4.</title>
        <authorList>
            <consortium name="The Broad Institute Genome Sequencing Platform"/>
            <consortium name="The Broad Institute Genome Sequencing Center for Infectious Disease"/>
            <person name="Feldgarden M."/>
            <person name="Van der Auwera G.A."/>
            <person name="Mahillon J."/>
            <person name="Duprez V."/>
            <person name="Timmery S."/>
            <person name="Mattelet C."/>
            <person name="Dierick K."/>
            <person name="Sun M."/>
            <person name="Yu Z."/>
            <person name="Zhu L."/>
            <person name="Hu X."/>
            <person name="Shank E.B."/>
            <person name="Swiecicka I."/>
            <person name="Hansen B.M."/>
            <person name="Andrup L."/>
            <person name="Walker B."/>
            <person name="Young S.K."/>
            <person name="Zeng Q."/>
            <person name="Gargeya S."/>
            <person name="Fitzgerald M."/>
            <person name="Haas B."/>
            <person name="Abouelleil A."/>
            <person name="Alvarado L."/>
            <person name="Arachchi H.M."/>
            <person name="Berlin A.M."/>
            <person name="Chapman S.B."/>
            <person name="Dewar J."/>
            <person name="Goldberg J."/>
            <person name="Griggs A."/>
            <person name="Gujja S."/>
            <person name="Hansen M."/>
            <person name="Howarth C."/>
            <person name="Imamovic A."/>
            <person name="Larimer J."/>
            <person name="McCowan C."/>
            <person name="Murphy C."/>
            <person name="Neiman D."/>
            <person name="Pearson M."/>
            <person name="Priest M."/>
            <person name="Roberts A."/>
            <person name="Saif S."/>
            <person name="Shea T."/>
            <person name="Sisk P."/>
            <person name="Sykes S."/>
            <person name="Wortman J."/>
            <person name="Nusbaum C."/>
            <person name="Birren B."/>
        </authorList>
    </citation>
    <scope>NUCLEOTIDE SEQUENCE [LARGE SCALE GENOMIC DNA]</scope>
    <source>
        <strain evidence="10 11">HuB4-4</strain>
    </source>
</reference>
<evidence type="ECO:0000256" key="1">
    <source>
        <dbReference type="ARBA" id="ARBA00004429"/>
    </source>
</evidence>
<keyword evidence="5 8" id="KW-0812">Transmembrane</keyword>
<keyword evidence="3" id="KW-1003">Cell membrane</keyword>
<dbReference type="GO" id="GO:0005886">
    <property type="term" value="C:plasma membrane"/>
    <property type="evidence" value="ECO:0007669"/>
    <property type="project" value="UniProtKB-SubCell"/>
</dbReference>
<feature type="transmembrane region" description="Helical" evidence="8">
    <location>
        <begin position="210"/>
        <end position="232"/>
    </location>
</feature>
<sequence length="572" mass="63707">MMKKTLLAINDKRKQTIYFWMLGLLIAWFIITLLLVPNAQLIYTTFFGDGNFSVEVIKKLLKSERAMQSLMNSFMLAATLMITVNIVGIFLVLVLEYFDVIGSKVLKIGYYTTLIYGGIILVAGYKFIYGDAGFLTKFLMSIFPGIESNWFTGYMAVVFVMTFASTSNHIIFLSNAMRNIDYQTVEAAKNMGASTWTILIKVVLPVLKPVIFSLSILLCLSGLGAMSAPLIVGGESFQTISPIILTFAKNIGSRDIAALLALILGLATIVLLFIMSIFEKNGNYMSVSKVKTKIKKQKINNRFVNLIVHILAYVLFVIYVLPVIFIIIFSFTDAYSISTGTLTLASFTLDNYIKVLTDIHAYQPFLVSMAYAGLSAIITVSFILFIARLIYKHSNKLTALLEYMLHIPWLLPSTLIALGLIMTFDRPQLLMGNQVMTGTLVLMLIAYILVKIPFTLRMLKATFYSIDPSLEEAAKNLGAKTFYTFMKVVLPIILPSALAILALNFNSQLADYDLSVFLYHPLFQPLGIVIKNSTEPTASADARVLTFVYSVLLMIISATVIYVVYGRKGFGK</sequence>
<feature type="transmembrane region" description="Helical" evidence="8">
    <location>
        <begin position="110"/>
        <end position="130"/>
    </location>
</feature>
<feature type="domain" description="ABC transmembrane type-1" evidence="9">
    <location>
        <begin position="70"/>
        <end position="275"/>
    </location>
</feature>
<feature type="transmembrane region" description="Helical" evidence="8">
    <location>
        <begin position="430"/>
        <end position="450"/>
    </location>
</feature>
<feature type="transmembrane region" description="Helical" evidence="8">
    <location>
        <begin position="150"/>
        <end position="173"/>
    </location>
</feature>